<evidence type="ECO:0000313" key="5">
    <source>
        <dbReference type="EMBL" id="TFF67524.1"/>
    </source>
</evidence>
<dbReference type="InterPro" id="IPR006128">
    <property type="entry name" value="Lipoprotein_PsaA-like"/>
</dbReference>
<dbReference type="SUPFAM" id="SSF53807">
    <property type="entry name" value="Helical backbone' metal receptor"/>
    <property type="match status" value="1"/>
</dbReference>
<dbReference type="PRINTS" id="PR00690">
    <property type="entry name" value="ADHESNFAMILY"/>
</dbReference>
<dbReference type="GO" id="GO:0007155">
    <property type="term" value="P:cell adhesion"/>
    <property type="evidence" value="ECO:0007669"/>
    <property type="project" value="InterPro"/>
</dbReference>
<accession>A0A4R9C3L3</accession>
<dbReference type="Gene3D" id="3.40.50.1980">
    <property type="entry name" value="Nitrogenase molybdenum iron protein domain"/>
    <property type="match status" value="2"/>
</dbReference>
<evidence type="ECO:0000313" key="6">
    <source>
        <dbReference type="Proteomes" id="UP000297454"/>
    </source>
</evidence>
<dbReference type="GO" id="GO:0030001">
    <property type="term" value="P:metal ion transport"/>
    <property type="evidence" value="ECO:0007669"/>
    <property type="project" value="InterPro"/>
</dbReference>
<keyword evidence="3" id="KW-0732">Signal</keyword>
<dbReference type="InterPro" id="IPR050492">
    <property type="entry name" value="Bact_metal-bind_prot9"/>
</dbReference>
<dbReference type="PANTHER" id="PTHR42953">
    <property type="entry name" value="HIGH-AFFINITY ZINC UPTAKE SYSTEM PROTEIN ZNUA-RELATED"/>
    <property type="match status" value="1"/>
</dbReference>
<evidence type="ECO:0000256" key="2">
    <source>
        <dbReference type="ARBA" id="ARBA00022448"/>
    </source>
</evidence>
<keyword evidence="2 4" id="KW-0813">Transport</keyword>
<dbReference type="InterPro" id="IPR006129">
    <property type="entry name" value="AdhesinB"/>
</dbReference>
<name>A0A4R9C3L3_9FIRM</name>
<gene>
    <name evidence="5" type="ORF">EQF91_00985</name>
</gene>
<proteinExistence type="inferred from homology"/>
<dbReference type="AlphaFoldDB" id="A0A4R9C3L3"/>
<dbReference type="Proteomes" id="UP000297454">
    <property type="component" value="Unassembled WGS sequence"/>
</dbReference>
<evidence type="ECO:0000256" key="4">
    <source>
        <dbReference type="RuleBase" id="RU003512"/>
    </source>
</evidence>
<keyword evidence="6" id="KW-1185">Reference proteome</keyword>
<dbReference type="EMBL" id="SCFR01000002">
    <property type="protein sequence ID" value="TFF67524.1"/>
    <property type="molecule type" value="Genomic_DNA"/>
</dbReference>
<dbReference type="PANTHER" id="PTHR42953:SF3">
    <property type="entry name" value="HIGH-AFFINITY ZINC UPTAKE SYSTEM PROTEIN ZNUA"/>
    <property type="match status" value="1"/>
</dbReference>
<dbReference type="PRINTS" id="PR00691">
    <property type="entry name" value="ADHESINB"/>
</dbReference>
<evidence type="ECO:0000256" key="3">
    <source>
        <dbReference type="ARBA" id="ARBA00022729"/>
    </source>
</evidence>
<organism evidence="5 6">
    <name type="scientific">Helcococcus ovis</name>
    <dbReference type="NCBI Taxonomy" id="72026"/>
    <lineage>
        <taxon>Bacteria</taxon>
        <taxon>Bacillati</taxon>
        <taxon>Bacillota</taxon>
        <taxon>Tissierellia</taxon>
        <taxon>Tissierellales</taxon>
        <taxon>Peptoniphilaceae</taxon>
        <taxon>Helcococcus</taxon>
    </lineage>
</organism>
<comment type="similarity">
    <text evidence="1 4">Belongs to the bacterial solute-binding protein 9 family.</text>
</comment>
<comment type="caution">
    <text evidence="5">The sequence shown here is derived from an EMBL/GenBank/DDBJ whole genome shotgun (WGS) entry which is preliminary data.</text>
</comment>
<dbReference type="PROSITE" id="PS51257">
    <property type="entry name" value="PROKAR_LIPOPROTEIN"/>
    <property type="match status" value="1"/>
</dbReference>
<dbReference type="InterPro" id="IPR006127">
    <property type="entry name" value="ZnuA-like"/>
</dbReference>
<evidence type="ECO:0000256" key="1">
    <source>
        <dbReference type="ARBA" id="ARBA00011028"/>
    </source>
</evidence>
<dbReference type="Pfam" id="PF01297">
    <property type="entry name" value="ZnuA"/>
    <property type="match status" value="1"/>
</dbReference>
<protein>
    <submittedName>
        <fullName evidence="5">Zinc ABC transporter substrate-binding protein</fullName>
    </submittedName>
</protein>
<dbReference type="GO" id="GO:0046872">
    <property type="term" value="F:metal ion binding"/>
    <property type="evidence" value="ECO:0007669"/>
    <property type="project" value="InterPro"/>
</dbReference>
<dbReference type="RefSeq" id="WP_134743995.1">
    <property type="nucleotide sequence ID" value="NZ_CP119761.1"/>
</dbReference>
<sequence length="443" mass="50608">MKGEIVKLKNKILCIFFAVSMIFILSSCISSKTTGPKKPVVYTSFYPIAELTKEIAGDTVEVRTFMPENKDPHLWEPSPRNMRKLLKSDMLIVNGANMENWLPQIKDVAPDLKIVTLSDSVDLITYKGAAAIGDFQYMAQQKSKQGETYKFDFGHTHEDVMRVSFINNNDKKSKDELIKIGKNNMKSKGQLVPQDSTIDVEENKVYALEMGHESGQIFYKFPKSGNWVLVSDRISEDLLPYNLTDKNGELLEIEKILEGSTSGLDKITYDPHSWMSIVNAKKYLNVIMNELSDKYPQYSDKYRENKIKIVSALSELQFEYKEKFDKLDFKHFVVTHNAYAYLARDFGLKQYPLQGLVSTETPSLKTIKKAIDFCEFYGVKTIFYEFNGQQKGADTVASEIGGKSKPLASMEYNFSLKESGLDSYKKIIKMNLDNLYESMKEVK</sequence>
<reference evidence="5 6" key="1">
    <citation type="submission" date="2019-01" db="EMBL/GenBank/DDBJ databases">
        <title>Draft Genome Sequences of Helcococcus ovis Strains Isolated from the Uterus and Vagina of Dairy Cows with Metritis.</title>
        <authorList>
            <person name="Cunha F."/>
            <person name="Jeon S.J."/>
            <person name="Kutzer P."/>
            <person name="Galvao K.N."/>
        </authorList>
    </citation>
    <scope>NUCLEOTIDE SEQUENCE [LARGE SCALE GENOMIC DNA]</scope>
    <source>
        <strain evidence="5 6">KG-37</strain>
    </source>
</reference>